<dbReference type="Proteomes" id="UP000199208">
    <property type="component" value="Unassembled WGS sequence"/>
</dbReference>
<proteinExistence type="predicted"/>
<dbReference type="AlphaFoldDB" id="A0A1G5S7I8"/>
<evidence type="ECO:0000313" key="1">
    <source>
        <dbReference type="EMBL" id="SCZ82087.1"/>
    </source>
</evidence>
<keyword evidence="2" id="KW-1185">Reference proteome</keyword>
<dbReference type="STRING" id="1120920.SAMN03080599_03344"/>
<protein>
    <submittedName>
        <fullName evidence="1">Uncharacterized protein</fullName>
    </submittedName>
</protein>
<reference evidence="1 2" key="1">
    <citation type="submission" date="2016-10" db="EMBL/GenBank/DDBJ databases">
        <authorList>
            <person name="de Groot N.N."/>
        </authorList>
    </citation>
    <scope>NUCLEOTIDE SEQUENCE [LARGE SCALE GENOMIC DNA]</scope>
    <source>
        <strain evidence="1 2">DSM 2784</strain>
    </source>
</reference>
<accession>A0A1G5S7I8</accession>
<evidence type="ECO:0000313" key="2">
    <source>
        <dbReference type="Proteomes" id="UP000199208"/>
    </source>
</evidence>
<name>A0A1G5S7I8_9FIRM</name>
<gene>
    <name evidence="1" type="ORF">SAMN03080599_03344</name>
</gene>
<dbReference type="RefSeq" id="WP_092593518.1">
    <property type="nucleotide sequence ID" value="NZ_FMWL01000034.1"/>
</dbReference>
<organism evidence="1 2">
    <name type="scientific">Acidaminobacter hydrogenoformans DSM 2784</name>
    <dbReference type="NCBI Taxonomy" id="1120920"/>
    <lineage>
        <taxon>Bacteria</taxon>
        <taxon>Bacillati</taxon>
        <taxon>Bacillota</taxon>
        <taxon>Clostridia</taxon>
        <taxon>Peptostreptococcales</taxon>
        <taxon>Acidaminobacteraceae</taxon>
        <taxon>Acidaminobacter</taxon>
    </lineage>
</organism>
<sequence length="84" mass="9669">MISISEHERARMKRLHQIDLKLSAMHRASNASLKATSARISLLDLMRAYQGLEMADEVETLDLMVRELDRQSEALENIIVMNMK</sequence>
<dbReference type="EMBL" id="FMWL01000034">
    <property type="protein sequence ID" value="SCZ82087.1"/>
    <property type="molecule type" value="Genomic_DNA"/>
</dbReference>